<keyword evidence="4" id="KW-1185">Reference proteome</keyword>
<keyword evidence="1" id="KW-0863">Zinc-finger</keyword>
<name>A0A0L7KWL3_OPEBR</name>
<evidence type="ECO:0000313" key="3">
    <source>
        <dbReference type="EMBL" id="KOB67633.1"/>
    </source>
</evidence>
<organism evidence="3 4">
    <name type="scientific">Operophtera brumata</name>
    <name type="common">Winter moth</name>
    <name type="synonym">Phalaena brumata</name>
    <dbReference type="NCBI Taxonomy" id="104452"/>
    <lineage>
        <taxon>Eukaryota</taxon>
        <taxon>Metazoa</taxon>
        <taxon>Ecdysozoa</taxon>
        <taxon>Arthropoda</taxon>
        <taxon>Hexapoda</taxon>
        <taxon>Insecta</taxon>
        <taxon>Pterygota</taxon>
        <taxon>Neoptera</taxon>
        <taxon>Endopterygota</taxon>
        <taxon>Lepidoptera</taxon>
        <taxon>Glossata</taxon>
        <taxon>Ditrysia</taxon>
        <taxon>Geometroidea</taxon>
        <taxon>Geometridae</taxon>
        <taxon>Larentiinae</taxon>
        <taxon>Operophtera</taxon>
    </lineage>
</organism>
<keyword evidence="1" id="KW-0862">Zinc</keyword>
<feature type="binding site" evidence="1">
    <location>
        <position position="14"/>
    </location>
    <ligand>
        <name>Zn(2+)</name>
        <dbReference type="ChEBI" id="CHEBI:29105"/>
    </ligand>
</feature>
<gene>
    <name evidence="3" type="ORF">OBRU01_19499</name>
</gene>
<dbReference type="Gene3D" id="3.40.1800.20">
    <property type="match status" value="1"/>
</dbReference>
<dbReference type="AlphaFoldDB" id="A0A0L7KWL3"/>
<dbReference type="GO" id="GO:0008270">
    <property type="term" value="F:zinc ion binding"/>
    <property type="evidence" value="ECO:0007669"/>
    <property type="project" value="UniProtKB-UniRule"/>
</dbReference>
<sequence>MAEVIDVQKMCRACLVDTGPFTSLFSPTTRETLLFSQIFKYCTSVEVSDSDQLPKQMCTACADLLKTLYSFKKMVLKSNVILKQHIDSQGEKKETKR</sequence>
<keyword evidence="1" id="KW-0479">Metal-binding</keyword>
<dbReference type="GO" id="GO:0005634">
    <property type="term" value="C:nucleus"/>
    <property type="evidence" value="ECO:0007669"/>
    <property type="project" value="InterPro"/>
</dbReference>
<dbReference type="PROSITE" id="PS51915">
    <property type="entry name" value="ZAD"/>
    <property type="match status" value="1"/>
</dbReference>
<evidence type="ECO:0000259" key="2">
    <source>
        <dbReference type="PROSITE" id="PS51915"/>
    </source>
</evidence>
<reference evidence="3 4" key="1">
    <citation type="journal article" date="2015" name="Genome Biol. Evol.">
        <title>The genome of winter moth (Operophtera brumata) provides a genomic perspective on sexual dimorphism and phenology.</title>
        <authorList>
            <person name="Derks M.F."/>
            <person name="Smit S."/>
            <person name="Salis L."/>
            <person name="Schijlen E."/>
            <person name="Bossers A."/>
            <person name="Mateman C."/>
            <person name="Pijl A.S."/>
            <person name="de Ridder D."/>
            <person name="Groenen M.A."/>
            <person name="Visser M.E."/>
            <person name="Megens H.J."/>
        </authorList>
    </citation>
    <scope>NUCLEOTIDE SEQUENCE [LARGE SCALE GENOMIC DNA]</scope>
    <source>
        <strain evidence="3">WM2013NL</strain>
        <tissue evidence="3">Head and thorax</tissue>
    </source>
</reference>
<dbReference type="SUPFAM" id="SSF57716">
    <property type="entry name" value="Glucocorticoid receptor-like (DNA-binding domain)"/>
    <property type="match status" value="1"/>
</dbReference>
<feature type="binding site" evidence="1">
    <location>
        <position position="58"/>
    </location>
    <ligand>
        <name>Zn(2+)</name>
        <dbReference type="ChEBI" id="CHEBI:29105"/>
    </ligand>
</feature>
<accession>A0A0L7KWL3</accession>
<evidence type="ECO:0000313" key="4">
    <source>
        <dbReference type="Proteomes" id="UP000037510"/>
    </source>
</evidence>
<feature type="binding site" evidence="1">
    <location>
        <position position="61"/>
    </location>
    <ligand>
        <name>Zn(2+)</name>
        <dbReference type="ChEBI" id="CHEBI:29105"/>
    </ligand>
</feature>
<dbReference type="InterPro" id="IPR012934">
    <property type="entry name" value="Znf_AD"/>
</dbReference>
<dbReference type="Proteomes" id="UP000037510">
    <property type="component" value="Unassembled WGS sequence"/>
</dbReference>
<dbReference type="SMART" id="SM00868">
    <property type="entry name" value="zf-AD"/>
    <property type="match status" value="1"/>
</dbReference>
<proteinExistence type="predicted"/>
<evidence type="ECO:0000256" key="1">
    <source>
        <dbReference type="PROSITE-ProRule" id="PRU01263"/>
    </source>
</evidence>
<dbReference type="EMBL" id="JTDY01004885">
    <property type="protein sequence ID" value="KOB67633.1"/>
    <property type="molecule type" value="Genomic_DNA"/>
</dbReference>
<feature type="binding site" evidence="1">
    <location>
        <position position="11"/>
    </location>
    <ligand>
        <name>Zn(2+)</name>
        <dbReference type="ChEBI" id="CHEBI:29105"/>
    </ligand>
</feature>
<protein>
    <recommendedName>
        <fullName evidence="2">ZAD domain-containing protein</fullName>
    </recommendedName>
</protein>
<dbReference type="Pfam" id="PF07776">
    <property type="entry name" value="zf-AD"/>
    <property type="match status" value="1"/>
</dbReference>
<feature type="domain" description="ZAD" evidence="2">
    <location>
        <begin position="9"/>
        <end position="85"/>
    </location>
</feature>
<comment type="caution">
    <text evidence="3">The sequence shown here is derived from an EMBL/GenBank/DDBJ whole genome shotgun (WGS) entry which is preliminary data.</text>
</comment>